<keyword evidence="5" id="KW-1185">Reference proteome</keyword>
<evidence type="ECO:0000259" key="1">
    <source>
        <dbReference type="Pfam" id="PF01569"/>
    </source>
</evidence>
<dbReference type="InterPro" id="IPR000326">
    <property type="entry name" value="PAP2/HPO"/>
</dbReference>
<dbReference type="EMBL" id="FRAT01000011">
    <property type="protein sequence ID" value="SHL52797.1"/>
    <property type="molecule type" value="Genomic_DNA"/>
</dbReference>
<dbReference type="Pfam" id="PF01569">
    <property type="entry name" value="PAP2"/>
    <property type="match status" value="1"/>
</dbReference>
<dbReference type="Proteomes" id="UP000184031">
    <property type="component" value="Unassembled WGS sequence"/>
</dbReference>
<dbReference type="CDD" id="cd03394">
    <property type="entry name" value="PAP2_like_5"/>
    <property type="match status" value="1"/>
</dbReference>
<proteinExistence type="predicted"/>
<dbReference type="SUPFAM" id="SSF48317">
    <property type="entry name" value="Acid phosphatase/Vanadium-dependent haloperoxidase"/>
    <property type="match status" value="1"/>
</dbReference>
<evidence type="ECO:0000313" key="4">
    <source>
        <dbReference type="Proteomes" id="UP000184031"/>
    </source>
</evidence>
<evidence type="ECO:0000313" key="5">
    <source>
        <dbReference type="Proteomes" id="UP000198940"/>
    </source>
</evidence>
<dbReference type="AlphaFoldDB" id="A0A1M7BCX7"/>
<dbReference type="EMBL" id="FOKU01000010">
    <property type="protein sequence ID" value="SFC39585.1"/>
    <property type="molecule type" value="Genomic_DNA"/>
</dbReference>
<organism evidence="3 4">
    <name type="scientific">Flagellimonas taeanensis</name>
    <dbReference type="NCBI Taxonomy" id="1005926"/>
    <lineage>
        <taxon>Bacteria</taxon>
        <taxon>Pseudomonadati</taxon>
        <taxon>Bacteroidota</taxon>
        <taxon>Flavobacteriia</taxon>
        <taxon>Flavobacteriales</taxon>
        <taxon>Flavobacteriaceae</taxon>
        <taxon>Flagellimonas</taxon>
    </lineage>
</organism>
<dbReference type="InterPro" id="IPR036938">
    <property type="entry name" value="PAP2/HPO_sf"/>
</dbReference>
<evidence type="ECO:0000313" key="2">
    <source>
        <dbReference type="EMBL" id="SFC39585.1"/>
    </source>
</evidence>
<protein>
    <submittedName>
        <fullName evidence="3">PAP2 superfamily protein</fullName>
    </submittedName>
</protein>
<dbReference type="OrthoDB" id="9773582at2"/>
<dbReference type="Proteomes" id="UP000198940">
    <property type="component" value="Unassembled WGS sequence"/>
</dbReference>
<gene>
    <name evidence="2" type="ORF">SAMN04487891_110107</name>
    <name evidence="3" type="ORF">SAMN05216293_3669</name>
</gene>
<sequence>MIMMKYSILLFLLLGLWEVKGQQTDSPKEIATETTIEKVGDYAQFVPTAFSLVTVLAKKDKQGFWQLSKSVGTNLAATWILKYAINKPRPEGRLDGHAFPSGHTSFAFQGASFLQRRYGWEYGIPAYAVATYVAYSRLEGVNDRHDGWDILGGALTGIASTYLFTTPYMKEHFDVSFQSGDGSYALGVVYKF</sequence>
<dbReference type="Gene3D" id="1.20.144.10">
    <property type="entry name" value="Phosphatidic acid phosphatase type 2/haloperoxidase"/>
    <property type="match status" value="1"/>
</dbReference>
<dbReference type="STRING" id="1055723.SAMN05216293_3669"/>
<name>A0A1M7BCX7_9FLAO</name>
<evidence type="ECO:0000313" key="3">
    <source>
        <dbReference type="EMBL" id="SHL52797.1"/>
    </source>
</evidence>
<reference evidence="3 4" key="1">
    <citation type="submission" date="2016-11" db="EMBL/GenBank/DDBJ databases">
        <authorList>
            <person name="Varghese N."/>
            <person name="Submissions S."/>
        </authorList>
    </citation>
    <scope>NUCLEOTIDE SEQUENCE [LARGE SCALE GENOMIC DNA]</scope>
    <source>
        <strain evidence="3 4">CGMCC 1.12174</strain>
        <strain evidence="2 5">DSM 26351</strain>
    </source>
</reference>
<accession>A0A1M7BCX7</accession>
<feature type="domain" description="Phosphatidic acid phosphatase type 2/haloperoxidase" evidence="1">
    <location>
        <begin position="75"/>
        <end position="166"/>
    </location>
</feature>
<comment type="caution">
    <text evidence="3">The sequence shown here is derived from an EMBL/GenBank/DDBJ whole genome shotgun (WGS) entry which is preliminary data.</text>
</comment>